<dbReference type="AlphaFoldDB" id="A0A2W7GLE7"/>
<keyword evidence="5" id="KW-0413">Isomerase</keyword>
<evidence type="ECO:0000256" key="5">
    <source>
        <dbReference type="ARBA" id="ARBA00023235"/>
    </source>
</evidence>
<dbReference type="PANTHER" id="PTHR13767">
    <property type="entry name" value="TRNA-PSEUDOURIDINE SYNTHASE"/>
    <property type="match status" value="1"/>
</dbReference>
<reference evidence="7 8" key="1">
    <citation type="submission" date="2018-06" db="EMBL/GenBank/DDBJ databases">
        <title>Genomic Encyclopedia of Archaeal and Bacterial Type Strains, Phase II (KMG-II): from individual species to whole genera.</title>
        <authorList>
            <person name="Goeker M."/>
        </authorList>
    </citation>
    <scope>NUCLEOTIDE SEQUENCE [LARGE SCALE GENOMIC DNA]</scope>
    <source>
        <strain evidence="7 8">ATCC 51348</strain>
    </source>
</reference>
<dbReference type="RefSeq" id="WP_111518813.1">
    <property type="nucleotide sequence ID" value="NZ_QKUB01000010.1"/>
</dbReference>
<organism evidence="7 8">
    <name type="scientific">Metamycoplasma auris</name>
    <dbReference type="NCBI Taxonomy" id="51363"/>
    <lineage>
        <taxon>Bacteria</taxon>
        <taxon>Bacillati</taxon>
        <taxon>Mycoplasmatota</taxon>
        <taxon>Mycoplasmoidales</taxon>
        <taxon>Metamycoplasmataceae</taxon>
        <taxon>Metamycoplasma</taxon>
    </lineage>
</organism>
<keyword evidence="4" id="KW-0819">tRNA processing</keyword>
<accession>A0A2W7GLE7</accession>
<dbReference type="EMBL" id="QKUB01000010">
    <property type="protein sequence ID" value="PZV98762.1"/>
    <property type="molecule type" value="Genomic_DNA"/>
</dbReference>
<evidence type="ECO:0000313" key="8">
    <source>
        <dbReference type="Proteomes" id="UP000249646"/>
    </source>
</evidence>
<dbReference type="Proteomes" id="UP000249646">
    <property type="component" value="Unassembled WGS sequence"/>
</dbReference>
<dbReference type="Gene3D" id="3.30.2350.10">
    <property type="entry name" value="Pseudouridine synthase"/>
    <property type="match status" value="1"/>
</dbReference>
<evidence type="ECO:0000256" key="1">
    <source>
        <dbReference type="ARBA" id="ARBA00000385"/>
    </source>
</evidence>
<comment type="caution">
    <text evidence="7">The sequence shown here is derived from an EMBL/GenBank/DDBJ whole genome shotgun (WGS) entry which is preliminary data.</text>
</comment>
<dbReference type="NCBIfam" id="TIGR00431">
    <property type="entry name" value="TruB"/>
    <property type="match status" value="1"/>
</dbReference>
<evidence type="ECO:0000256" key="4">
    <source>
        <dbReference type="ARBA" id="ARBA00022694"/>
    </source>
</evidence>
<dbReference type="Pfam" id="PF01509">
    <property type="entry name" value="TruB_N"/>
    <property type="match status" value="1"/>
</dbReference>
<protein>
    <recommendedName>
        <fullName evidence="3">tRNA pseudouridine(55) synthase</fullName>
        <ecNumber evidence="3">5.4.99.25</ecNumber>
    </recommendedName>
</protein>
<dbReference type="InterPro" id="IPR020103">
    <property type="entry name" value="PsdUridine_synth_cat_dom_sf"/>
</dbReference>
<comment type="catalytic activity">
    <reaction evidence="1">
        <text>uridine(55) in tRNA = pseudouridine(55) in tRNA</text>
        <dbReference type="Rhea" id="RHEA:42532"/>
        <dbReference type="Rhea" id="RHEA-COMP:10101"/>
        <dbReference type="Rhea" id="RHEA-COMP:10102"/>
        <dbReference type="ChEBI" id="CHEBI:65314"/>
        <dbReference type="ChEBI" id="CHEBI:65315"/>
        <dbReference type="EC" id="5.4.99.25"/>
    </reaction>
</comment>
<evidence type="ECO:0000256" key="3">
    <source>
        <dbReference type="ARBA" id="ARBA00012787"/>
    </source>
</evidence>
<feature type="domain" description="Pseudouridine synthase II N-terminal" evidence="6">
    <location>
        <begin position="25"/>
        <end position="171"/>
    </location>
</feature>
<proteinExistence type="inferred from homology"/>
<evidence type="ECO:0000256" key="2">
    <source>
        <dbReference type="ARBA" id="ARBA00005642"/>
    </source>
</evidence>
<name>A0A2W7GLE7_9BACT</name>
<dbReference type="InterPro" id="IPR002501">
    <property type="entry name" value="PsdUridine_synth_N"/>
</dbReference>
<dbReference type="GO" id="GO:1990481">
    <property type="term" value="P:mRNA pseudouridine synthesis"/>
    <property type="evidence" value="ECO:0007669"/>
    <property type="project" value="TreeGrafter"/>
</dbReference>
<dbReference type="GO" id="GO:0160148">
    <property type="term" value="F:tRNA pseudouridine(55) synthase activity"/>
    <property type="evidence" value="ECO:0007669"/>
    <property type="project" value="UniProtKB-EC"/>
</dbReference>
<dbReference type="InterPro" id="IPR014780">
    <property type="entry name" value="tRNA_psdUridine_synth_TruB"/>
</dbReference>
<dbReference type="EC" id="5.4.99.25" evidence="3"/>
<evidence type="ECO:0000313" key="7">
    <source>
        <dbReference type="EMBL" id="PZV98762.1"/>
    </source>
</evidence>
<dbReference type="GO" id="GO:0003723">
    <property type="term" value="F:RNA binding"/>
    <property type="evidence" value="ECO:0007669"/>
    <property type="project" value="InterPro"/>
</dbReference>
<dbReference type="PANTHER" id="PTHR13767:SF2">
    <property type="entry name" value="PSEUDOURIDYLATE SYNTHASE TRUB1"/>
    <property type="match status" value="1"/>
</dbReference>
<dbReference type="SUPFAM" id="SSF55120">
    <property type="entry name" value="Pseudouridine synthase"/>
    <property type="match status" value="1"/>
</dbReference>
<evidence type="ECO:0000259" key="6">
    <source>
        <dbReference type="Pfam" id="PF01509"/>
    </source>
</evidence>
<dbReference type="OrthoDB" id="9802309at2"/>
<sequence length="283" mass="32559">MFFKINKKRGESSFFAIKKFAKQNNIKKIGHSGTLDPLAEGLLIVATDEDTKVLSKLVNNTKEYYVKASLHCYSKSYDEGEEVFFLDNKKLIEKEQLINALNQIKNQKKQIPPVFSAKKVNGVRSYELARKNLEVSLKECDIEIFSIELESFDYESQTFSFYVKVSKGTYIRSLVHDLGLLLNTDAIVNILRREAIGNINLGNTKDYEPINDIKSLFNIQLYTLDVNDLKQIKSKTLYLDKFKFITSDAIFLYNNQIVGWGKIENGLISFEKILFNRLFLSPS</sequence>
<gene>
    <name evidence="7" type="ORF">BCF89_11016</name>
</gene>
<dbReference type="GO" id="GO:0006400">
    <property type="term" value="P:tRNA modification"/>
    <property type="evidence" value="ECO:0007669"/>
    <property type="project" value="TreeGrafter"/>
</dbReference>
<comment type="similarity">
    <text evidence="2">Belongs to the pseudouridine synthase TruB family. Type 1 subfamily.</text>
</comment>
<keyword evidence="8" id="KW-1185">Reference proteome</keyword>